<evidence type="ECO:0000256" key="4">
    <source>
        <dbReference type="ARBA" id="ARBA00022630"/>
    </source>
</evidence>
<name>A0A6M4A7A9_9BURK</name>
<dbReference type="Pfam" id="PF03060">
    <property type="entry name" value="NMO"/>
    <property type="match status" value="1"/>
</dbReference>
<dbReference type="OrthoDB" id="9778912at2"/>
<evidence type="ECO:0000256" key="7">
    <source>
        <dbReference type="ARBA" id="ARBA00023002"/>
    </source>
</evidence>
<dbReference type="PANTHER" id="PTHR42747">
    <property type="entry name" value="NITRONATE MONOOXYGENASE-RELATED"/>
    <property type="match status" value="1"/>
</dbReference>
<dbReference type="GO" id="GO:0018580">
    <property type="term" value="F:nitronate monooxygenase activity"/>
    <property type="evidence" value="ECO:0007669"/>
    <property type="project" value="InterPro"/>
</dbReference>
<keyword evidence="4" id="KW-0285">Flavoprotein</keyword>
<dbReference type="GO" id="GO:0000166">
    <property type="term" value="F:nucleotide binding"/>
    <property type="evidence" value="ECO:0007669"/>
    <property type="project" value="UniProtKB-KW"/>
</dbReference>
<keyword evidence="6" id="KW-0547">Nucleotide-binding</keyword>
<dbReference type="GO" id="GO:0009636">
    <property type="term" value="P:response to toxic substance"/>
    <property type="evidence" value="ECO:0007669"/>
    <property type="project" value="UniProtKB-KW"/>
</dbReference>
<keyword evidence="8" id="KW-0503">Monooxygenase</keyword>
<evidence type="ECO:0000256" key="3">
    <source>
        <dbReference type="ARBA" id="ARBA00022575"/>
    </source>
</evidence>
<evidence type="ECO:0000256" key="11">
    <source>
        <dbReference type="ARBA" id="ARBA00067136"/>
    </source>
</evidence>
<dbReference type="Proteomes" id="UP000274350">
    <property type="component" value="Chromosome"/>
</dbReference>
<comment type="catalytic activity">
    <reaction evidence="10">
        <text>3 propionate 3-nitronate + 3 O2 + H2O = 3 3-oxopropanoate + 2 nitrate + nitrite + H2O2 + 3 H(+)</text>
        <dbReference type="Rhea" id="RHEA:57332"/>
        <dbReference type="ChEBI" id="CHEBI:15377"/>
        <dbReference type="ChEBI" id="CHEBI:15378"/>
        <dbReference type="ChEBI" id="CHEBI:15379"/>
        <dbReference type="ChEBI" id="CHEBI:16240"/>
        <dbReference type="ChEBI" id="CHEBI:16301"/>
        <dbReference type="ChEBI" id="CHEBI:17632"/>
        <dbReference type="ChEBI" id="CHEBI:33190"/>
        <dbReference type="ChEBI" id="CHEBI:136067"/>
    </reaction>
</comment>
<evidence type="ECO:0000256" key="9">
    <source>
        <dbReference type="ARBA" id="ARBA00031155"/>
    </source>
</evidence>
<dbReference type="InterPro" id="IPR013785">
    <property type="entry name" value="Aldolase_TIM"/>
</dbReference>
<dbReference type="EMBL" id="CP051152">
    <property type="protein sequence ID" value="QJQ06467.1"/>
    <property type="molecule type" value="Genomic_DNA"/>
</dbReference>
<dbReference type="Gene3D" id="3.20.20.70">
    <property type="entry name" value="Aldolase class I"/>
    <property type="match status" value="1"/>
</dbReference>
<reference evidence="12 13" key="1">
    <citation type="journal article" date="2019" name="Int. J. Syst. Evol. Microbiol.">
        <title>Undibacterium piscinae sp. nov., isolated from Korean shiner intestine.</title>
        <authorList>
            <person name="Lee S.Y."/>
            <person name="Kang W."/>
            <person name="Kim P.S."/>
            <person name="Kim H.S."/>
            <person name="Sung H."/>
            <person name="Shin N.R."/>
            <person name="Whon T.W."/>
            <person name="Yun J.H."/>
            <person name="Lee J.Y."/>
            <person name="Lee J.Y."/>
            <person name="Jung M.J."/>
            <person name="Jeong Y.S."/>
            <person name="Tak E.J."/>
            <person name="Han J.E."/>
            <person name="Hyun D.W."/>
            <person name="Kang M.S."/>
            <person name="Lee K.E."/>
            <person name="Lee B.H."/>
            <person name="Bae J.W."/>
        </authorList>
    </citation>
    <scope>NUCLEOTIDE SEQUENCE [LARGE SCALE GENOMIC DNA]</scope>
    <source>
        <strain evidence="12 13">S11R28</strain>
    </source>
</reference>
<keyword evidence="12" id="KW-0223">Dioxygenase</keyword>
<dbReference type="AlphaFoldDB" id="A0A6M4A7A9"/>
<keyword evidence="7" id="KW-0560">Oxidoreductase</keyword>
<evidence type="ECO:0000313" key="13">
    <source>
        <dbReference type="Proteomes" id="UP000274350"/>
    </source>
</evidence>
<keyword evidence="5" id="KW-0288">FMN</keyword>
<comment type="similarity">
    <text evidence="2">Belongs to the nitronate monooxygenase family. NMO class I subfamily.</text>
</comment>
<evidence type="ECO:0000256" key="6">
    <source>
        <dbReference type="ARBA" id="ARBA00022741"/>
    </source>
</evidence>
<gene>
    <name evidence="12" type="ORF">EJG51_012070</name>
</gene>
<evidence type="ECO:0000256" key="2">
    <source>
        <dbReference type="ARBA" id="ARBA00009881"/>
    </source>
</evidence>
<keyword evidence="13" id="KW-1185">Reference proteome</keyword>
<comment type="cofactor">
    <cofactor evidence="1">
        <name>FMN</name>
        <dbReference type="ChEBI" id="CHEBI:58210"/>
    </cofactor>
</comment>
<accession>A0A6M4A7A9</accession>
<evidence type="ECO:0000313" key="12">
    <source>
        <dbReference type="EMBL" id="QJQ06467.1"/>
    </source>
</evidence>
<dbReference type="PANTHER" id="PTHR42747:SF3">
    <property type="entry name" value="NITRONATE MONOOXYGENASE-RELATED"/>
    <property type="match status" value="1"/>
</dbReference>
<evidence type="ECO:0000256" key="5">
    <source>
        <dbReference type="ARBA" id="ARBA00022643"/>
    </source>
</evidence>
<evidence type="ECO:0000256" key="8">
    <source>
        <dbReference type="ARBA" id="ARBA00023033"/>
    </source>
</evidence>
<evidence type="ECO:0000256" key="10">
    <source>
        <dbReference type="ARBA" id="ARBA00049401"/>
    </source>
</evidence>
<dbReference type="InterPro" id="IPR004136">
    <property type="entry name" value="NMO"/>
</dbReference>
<keyword evidence="3" id="KW-0216">Detoxification</keyword>
<evidence type="ECO:0000256" key="1">
    <source>
        <dbReference type="ARBA" id="ARBA00001917"/>
    </source>
</evidence>
<dbReference type="FunFam" id="3.20.20.70:FF:000154">
    <property type="entry name" value="Probable nitronate monooxygenase"/>
    <property type="match status" value="1"/>
</dbReference>
<proteinExistence type="inferred from homology"/>
<dbReference type="GO" id="GO:0051213">
    <property type="term" value="F:dioxygenase activity"/>
    <property type="evidence" value="ECO:0007669"/>
    <property type="project" value="UniProtKB-KW"/>
</dbReference>
<dbReference type="CDD" id="cd04730">
    <property type="entry name" value="NPD_like"/>
    <property type="match status" value="1"/>
</dbReference>
<organism evidence="12 13">
    <name type="scientific">Undibacterium piscinae</name>
    <dbReference type="NCBI Taxonomy" id="2495591"/>
    <lineage>
        <taxon>Bacteria</taxon>
        <taxon>Pseudomonadati</taxon>
        <taxon>Pseudomonadota</taxon>
        <taxon>Betaproteobacteria</taxon>
        <taxon>Burkholderiales</taxon>
        <taxon>Oxalobacteraceae</taxon>
        <taxon>Undibacterium</taxon>
    </lineage>
</organism>
<protein>
    <recommendedName>
        <fullName evidence="11">Nitronate monooxygenase</fullName>
    </recommendedName>
    <alternativeName>
        <fullName evidence="9">Propionate 3-nitronate monooxygenase</fullName>
    </alternativeName>
</protein>
<dbReference type="KEGG" id="upi:EJG51_012070"/>
<dbReference type="SUPFAM" id="SSF51412">
    <property type="entry name" value="Inosine monophosphate dehydrogenase (IMPDH)"/>
    <property type="match status" value="1"/>
</dbReference>
<sequence>MTILSLAKYPIIQAPMAGGITTPELVAAVSNAGGLGSLAAPLLTPLAIIEQAEHIRRLTDRPFAINLFVQTRPQVDYAALESAKLLLQPVLAELGDESLPTPTRWCEDFDAQLDALIIARPAVASFTFDILHGSQIQRLHDAGILVVGTATNLPEAIVWQAMGADAICLQGVEAGGHRGTFIGLQQDSALGVMDLLRECRPQISLPLIVAGGIMDGMQIAAALAAGAQAVQMGTAFLTTSESGIGAAYKQRLLAATSDTTRQTRAISGRLARGLENKFMQLMDAVQAQVPAYPIQNALTASIRARAGKARNTELMSLWAGQGVARARDLTVSDLMLALVNEWHSAR</sequence>